<dbReference type="Proteomes" id="UP000215335">
    <property type="component" value="Unassembled WGS sequence"/>
</dbReference>
<evidence type="ECO:0000313" key="1">
    <source>
        <dbReference type="EMBL" id="OXU21038.1"/>
    </source>
</evidence>
<accession>A0A232ERQ1</accession>
<comment type="caution">
    <text evidence="1">The sequence shown here is derived from an EMBL/GenBank/DDBJ whole genome shotgun (WGS) entry which is preliminary data.</text>
</comment>
<reference evidence="1 2" key="1">
    <citation type="journal article" date="2017" name="Curr. Biol.">
        <title>The Evolution of Venom by Co-option of Single-Copy Genes.</title>
        <authorList>
            <person name="Martinson E.O."/>
            <person name="Mrinalini"/>
            <person name="Kelkar Y.D."/>
            <person name="Chang C.H."/>
            <person name="Werren J.H."/>
        </authorList>
    </citation>
    <scope>NUCLEOTIDE SEQUENCE [LARGE SCALE GENOMIC DNA]</scope>
    <source>
        <strain evidence="1 2">Alberta</strain>
        <tissue evidence="1">Whole body</tissue>
    </source>
</reference>
<keyword evidence="2" id="KW-1185">Reference proteome</keyword>
<evidence type="ECO:0000313" key="2">
    <source>
        <dbReference type="Proteomes" id="UP000215335"/>
    </source>
</evidence>
<dbReference type="AlphaFoldDB" id="A0A232ERQ1"/>
<protein>
    <submittedName>
        <fullName evidence="1">Uncharacterized protein</fullName>
    </submittedName>
</protein>
<name>A0A232ERQ1_9HYME</name>
<gene>
    <name evidence="1" type="ORF">TSAR_002691</name>
</gene>
<dbReference type="OrthoDB" id="6740702at2759"/>
<proteinExistence type="predicted"/>
<dbReference type="EMBL" id="NNAY01002564">
    <property type="protein sequence ID" value="OXU21038.1"/>
    <property type="molecule type" value="Genomic_DNA"/>
</dbReference>
<organism evidence="1 2">
    <name type="scientific">Trichomalopsis sarcophagae</name>
    <dbReference type="NCBI Taxonomy" id="543379"/>
    <lineage>
        <taxon>Eukaryota</taxon>
        <taxon>Metazoa</taxon>
        <taxon>Ecdysozoa</taxon>
        <taxon>Arthropoda</taxon>
        <taxon>Hexapoda</taxon>
        <taxon>Insecta</taxon>
        <taxon>Pterygota</taxon>
        <taxon>Neoptera</taxon>
        <taxon>Endopterygota</taxon>
        <taxon>Hymenoptera</taxon>
        <taxon>Apocrita</taxon>
        <taxon>Proctotrupomorpha</taxon>
        <taxon>Chalcidoidea</taxon>
        <taxon>Pteromalidae</taxon>
        <taxon>Pteromalinae</taxon>
        <taxon>Trichomalopsis</taxon>
    </lineage>
</organism>
<sequence>MAGKSDLIGVTINSQNFACGSAGISLRSVANFFVDDLWMLVSGVTQSNENFEIDDNFSIEATYAEVPHGAGRKKSFGINMLGQRSLISIIRNSDNLCYPRALVVGEAFVNLKEDATNTTKKAWTIIRDSRRTLQKERALGLTAAAGVTIPLDGSYYRGGRSSADHTACSKLESSGRVVSVYLAHACPGKQLITGHAMS</sequence>